<proteinExistence type="predicted"/>
<dbReference type="GO" id="GO:0016757">
    <property type="term" value="F:glycosyltransferase activity"/>
    <property type="evidence" value="ECO:0007669"/>
    <property type="project" value="UniProtKB-KW"/>
</dbReference>
<dbReference type="Gene3D" id="3.90.550.10">
    <property type="entry name" value="Spore Coat Polysaccharide Biosynthesis Protein SpsA, Chain A"/>
    <property type="match status" value="1"/>
</dbReference>
<evidence type="ECO:0000313" key="5">
    <source>
        <dbReference type="Proteomes" id="UP000629619"/>
    </source>
</evidence>
<comment type="caution">
    <text evidence="4">The sequence shown here is derived from an EMBL/GenBank/DDBJ whole genome shotgun (WGS) entry which is preliminary data.</text>
</comment>
<dbReference type="InterPro" id="IPR050748">
    <property type="entry name" value="Glycosyltrans_8_dom-fam"/>
</dbReference>
<evidence type="ECO:0000313" key="4">
    <source>
        <dbReference type="EMBL" id="GIF08230.1"/>
    </source>
</evidence>
<dbReference type="RefSeq" id="WP_203683596.1">
    <property type="nucleotide sequence ID" value="NZ_BOMW01000060.1"/>
</dbReference>
<accession>A0A919TNT2</accession>
<reference evidence="4" key="1">
    <citation type="submission" date="2021-01" db="EMBL/GenBank/DDBJ databases">
        <title>Whole genome shotgun sequence of Actinoplanes siamensis NBRC 109076.</title>
        <authorList>
            <person name="Komaki H."/>
            <person name="Tamura T."/>
        </authorList>
    </citation>
    <scope>NUCLEOTIDE SEQUENCE</scope>
    <source>
        <strain evidence="4">NBRC 109076</strain>
    </source>
</reference>
<dbReference type="SUPFAM" id="SSF53448">
    <property type="entry name" value="Nucleotide-diphospho-sugar transferases"/>
    <property type="match status" value="1"/>
</dbReference>
<protein>
    <submittedName>
        <fullName evidence="4">General stress protein A</fullName>
    </submittedName>
</protein>
<dbReference type="InterPro" id="IPR029044">
    <property type="entry name" value="Nucleotide-diphossugar_trans"/>
</dbReference>
<sequence length="302" mass="33877">MTDNGSATLAPIVCCLDQRYIVAFCVLLESLARGNPDSVPDLRVVVLHEGLPADGVDRITAHARRLGLRLDCIRIDAPDERYPSTTDGPHGDQLTRSIYLRLMIADVLRDVPRALYLDSDILIRRDIRPLLELPMDGFAIAAAQDPIQPTLGEGYTLPGWREEGIPPSREYFNSGVLLLDLDVCRSQGVLDRAKKFLVDYPERAICLDQDALNWAVDDAWLRLDRYWNTYTAQAYASSTAGPERLTRVPMEVVRRNEQECALLHFAGPRKPWLDSEADNPTPSYRDYRELLAAVRASEAMAA</sequence>
<dbReference type="GO" id="GO:0046872">
    <property type="term" value="F:metal ion binding"/>
    <property type="evidence" value="ECO:0007669"/>
    <property type="project" value="UniProtKB-KW"/>
</dbReference>
<dbReference type="InterPro" id="IPR002495">
    <property type="entry name" value="Glyco_trans_8"/>
</dbReference>
<evidence type="ECO:0000256" key="1">
    <source>
        <dbReference type="ARBA" id="ARBA00022676"/>
    </source>
</evidence>
<dbReference type="AlphaFoldDB" id="A0A919TNT2"/>
<dbReference type="PANTHER" id="PTHR13778:SF47">
    <property type="entry name" value="LIPOPOLYSACCHARIDE 1,3-GALACTOSYLTRANSFERASE"/>
    <property type="match status" value="1"/>
</dbReference>
<gene>
    <name evidence="4" type="primary">gspA</name>
    <name evidence="4" type="ORF">Asi03nite_57680</name>
</gene>
<evidence type="ECO:0000256" key="3">
    <source>
        <dbReference type="ARBA" id="ARBA00022723"/>
    </source>
</evidence>
<dbReference type="Pfam" id="PF01501">
    <property type="entry name" value="Glyco_transf_8"/>
    <property type="match status" value="1"/>
</dbReference>
<keyword evidence="5" id="KW-1185">Reference proteome</keyword>
<name>A0A919TNT2_9ACTN</name>
<dbReference type="PANTHER" id="PTHR13778">
    <property type="entry name" value="GLYCOSYLTRANSFERASE 8 DOMAIN-CONTAINING PROTEIN"/>
    <property type="match status" value="1"/>
</dbReference>
<keyword evidence="3" id="KW-0479">Metal-binding</keyword>
<dbReference type="EMBL" id="BOMW01000060">
    <property type="protein sequence ID" value="GIF08230.1"/>
    <property type="molecule type" value="Genomic_DNA"/>
</dbReference>
<dbReference type="CDD" id="cd04194">
    <property type="entry name" value="GT8_A4GalT_like"/>
    <property type="match status" value="1"/>
</dbReference>
<keyword evidence="2" id="KW-0808">Transferase</keyword>
<dbReference type="Proteomes" id="UP000629619">
    <property type="component" value="Unassembled WGS sequence"/>
</dbReference>
<keyword evidence="1" id="KW-0328">Glycosyltransferase</keyword>
<organism evidence="4 5">
    <name type="scientific">Actinoplanes siamensis</name>
    <dbReference type="NCBI Taxonomy" id="1223317"/>
    <lineage>
        <taxon>Bacteria</taxon>
        <taxon>Bacillati</taxon>
        <taxon>Actinomycetota</taxon>
        <taxon>Actinomycetes</taxon>
        <taxon>Micromonosporales</taxon>
        <taxon>Micromonosporaceae</taxon>
        <taxon>Actinoplanes</taxon>
    </lineage>
</organism>
<evidence type="ECO:0000256" key="2">
    <source>
        <dbReference type="ARBA" id="ARBA00022679"/>
    </source>
</evidence>